<sequence>MAAIKESKWNLEAHAALCGALADALTAAGSRPSDHKDSIMAVMATKGHEFTWEAIRITGSRLLSDIASFSKYGLQMPKWDETARSDLLIALYTATQPLLSKEVHDQVVDIMKAKGHEDANWDLIRTIAAQTSANSITKMPVKYEDIKADLMEALYIVAQPDFSKEQKEAVEAIMSERGHDLKWNAISVRYLNAFSPLVVRTTSLLLQPHDFVIHAISRPPIPQSITAFTMPTWEEIRDDLFLAHLIVQPALNKEQQDEVENIMQARGHNMVWNAIRGTRAVTTRCRLTLFPHVSLQHHTTLQSPTMSTKRVQQKWDNEIHEAILVEMVDRLRPTKSDWDAIIENLRGKGFTFTASALFTSSNMPKPTAWDHDAHVQLLQAIILEAPPTPVEWDGIIARVEAKGYSYTASAALYGFFCIYSSFRILSLSLLSPLPLPLPLLLLHFYSIHLNYLSRHISYQTLRRLSSVNPSLSPTSHSHSSQPRHPSKNFFGKMSDRMTWDHHADHDLLTAITQELQPSQEQLRAVMARMHSYGYSCTVKAITQHLQKLRRKEGTGPATNSGGNGSDGGNGTASPAPKTPRGGKKRAPPSASKTPGSATGKRKGKAAAELSSAVALDDDDEEVDFQTPTKKMKKEIKESKMEDDDEFEIFGEVREMLTGEIVERLVHKTEGDGEI</sequence>
<feature type="region of interest" description="Disordered" evidence="1">
    <location>
        <begin position="469"/>
        <end position="492"/>
    </location>
</feature>
<comment type="caution">
    <text evidence="2">The sequence shown here is derived from an EMBL/GenBank/DDBJ whole genome shotgun (WGS) entry which is preliminary data.</text>
</comment>
<feature type="compositionally biased region" description="Low complexity" evidence="1">
    <location>
        <begin position="469"/>
        <end position="483"/>
    </location>
</feature>
<protein>
    <submittedName>
        <fullName evidence="2">Uncharacterized protein</fullName>
    </submittedName>
</protein>
<reference evidence="3" key="1">
    <citation type="journal article" date="2023" name="Mol. Phylogenet. Evol.">
        <title>Genome-scale phylogeny and comparative genomics of the fungal order Sordariales.</title>
        <authorList>
            <person name="Hensen N."/>
            <person name="Bonometti L."/>
            <person name="Westerberg I."/>
            <person name="Brannstrom I.O."/>
            <person name="Guillou S."/>
            <person name="Cros-Aarteil S."/>
            <person name="Calhoun S."/>
            <person name="Haridas S."/>
            <person name="Kuo A."/>
            <person name="Mondo S."/>
            <person name="Pangilinan J."/>
            <person name="Riley R."/>
            <person name="LaButti K."/>
            <person name="Andreopoulos B."/>
            <person name="Lipzen A."/>
            <person name="Chen C."/>
            <person name="Yan M."/>
            <person name="Daum C."/>
            <person name="Ng V."/>
            <person name="Clum A."/>
            <person name="Steindorff A."/>
            <person name="Ohm R.A."/>
            <person name="Martin F."/>
            <person name="Silar P."/>
            <person name="Natvig D.O."/>
            <person name="Lalanne C."/>
            <person name="Gautier V."/>
            <person name="Ament-Velasquez S.L."/>
            <person name="Kruys A."/>
            <person name="Hutchinson M.I."/>
            <person name="Powell A.J."/>
            <person name="Barry K."/>
            <person name="Miller A.N."/>
            <person name="Grigoriev I.V."/>
            <person name="Debuchy R."/>
            <person name="Gladieux P."/>
            <person name="Hiltunen Thoren M."/>
            <person name="Johannesson H."/>
        </authorList>
    </citation>
    <scope>NUCLEOTIDE SEQUENCE [LARGE SCALE GENOMIC DNA]</scope>
    <source>
        <strain evidence="3">CBS 340.73</strain>
    </source>
</reference>
<evidence type="ECO:0000256" key="1">
    <source>
        <dbReference type="SAM" id="MobiDB-lite"/>
    </source>
</evidence>
<feature type="region of interest" description="Disordered" evidence="1">
    <location>
        <begin position="547"/>
        <end position="642"/>
    </location>
</feature>
<dbReference type="EMBL" id="MU853752">
    <property type="protein sequence ID" value="KAK3946302.1"/>
    <property type="molecule type" value="Genomic_DNA"/>
</dbReference>
<feature type="compositionally biased region" description="Gly residues" evidence="1">
    <location>
        <begin position="561"/>
        <end position="570"/>
    </location>
</feature>
<dbReference type="AlphaFoldDB" id="A0AAN6NME1"/>
<evidence type="ECO:0000313" key="3">
    <source>
        <dbReference type="Proteomes" id="UP001303473"/>
    </source>
</evidence>
<organism evidence="2 3">
    <name type="scientific">Diplogelasinospora grovesii</name>
    <dbReference type="NCBI Taxonomy" id="303347"/>
    <lineage>
        <taxon>Eukaryota</taxon>
        <taxon>Fungi</taxon>
        <taxon>Dikarya</taxon>
        <taxon>Ascomycota</taxon>
        <taxon>Pezizomycotina</taxon>
        <taxon>Sordariomycetes</taxon>
        <taxon>Sordariomycetidae</taxon>
        <taxon>Sordariales</taxon>
        <taxon>Diplogelasinosporaceae</taxon>
        <taxon>Diplogelasinospora</taxon>
    </lineage>
</organism>
<dbReference type="Proteomes" id="UP001303473">
    <property type="component" value="Unassembled WGS sequence"/>
</dbReference>
<proteinExistence type="predicted"/>
<keyword evidence="3" id="KW-1185">Reference proteome</keyword>
<name>A0AAN6NME1_9PEZI</name>
<accession>A0AAN6NME1</accession>
<evidence type="ECO:0000313" key="2">
    <source>
        <dbReference type="EMBL" id="KAK3946302.1"/>
    </source>
</evidence>
<gene>
    <name evidence="2" type="ORF">QBC46DRAFT_444446</name>
</gene>